<evidence type="ECO:0000313" key="8">
    <source>
        <dbReference type="Proteomes" id="UP000663832"/>
    </source>
</evidence>
<evidence type="ECO:0000259" key="2">
    <source>
        <dbReference type="Pfam" id="PF01571"/>
    </source>
</evidence>
<dbReference type="SUPFAM" id="SSF51905">
    <property type="entry name" value="FAD/NAD(P)-binding domain"/>
    <property type="match status" value="1"/>
</dbReference>
<comment type="similarity">
    <text evidence="1">Belongs to the GcvT family.</text>
</comment>
<dbReference type="Proteomes" id="UP000663832">
    <property type="component" value="Unassembled WGS sequence"/>
</dbReference>
<dbReference type="InterPro" id="IPR028896">
    <property type="entry name" value="GcvT/YgfZ/DmdA"/>
</dbReference>
<comment type="caution">
    <text evidence="7">The sequence shown here is derived from an EMBL/GenBank/DDBJ whole genome shotgun (WGS) entry which is preliminary data.</text>
</comment>
<dbReference type="EMBL" id="CAJNOI010001438">
    <property type="protein sequence ID" value="CAF1413613.1"/>
    <property type="molecule type" value="Genomic_DNA"/>
</dbReference>
<gene>
    <name evidence="4" type="ORF">BJG266_LOCUS38353</name>
    <name evidence="5" type="ORF">BJG266_LOCUS38355</name>
    <name evidence="6" type="ORF">QVE165_LOCUS55224</name>
    <name evidence="7" type="ORF">QVE165_LOCUS55234</name>
</gene>
<feature type="domain" description="GCVT N-terminal" evidence="2">
    <location>
        <begin position="213"/>
        <end position="430"/>
    </location>
</feature>
<reference evidence="7" key="1">
    <citation type="submission" date="2021-02" db="EMBL/GenBank/DDBJ databases">
        <authorList>
            <person name="Nowell W R."/>
        </authorList>
    </citation>
    <scope>NUCLEOTIDE SEQUENCE</scope>
</reference>
<name>A0A816C507_9BILA</name>
<sequence length="513" mass="57785">MYLKGGFWLPNDFIVDPIPLALTFAQLAIAKGVKIIEDCYVEEILTEQQRTGQSDRVTGAVISKENFPTYIPTVYNPKERFYIQLLADHSVLISGFLRQSKSIFSNGVPDTFYFSLLPDNWDDFCSECETLITGADSFTPDGRSIMNESAEIDNYFVASGSNGHGIALAGGVGKYITELIHNGNTNLSIWPVDIRRFMRLHTNKRFLQDRLREIPEDFEDLSKQGTFGKARWFNTVKKEYNACRKGVAVIDMTSFTKYELKSANRSVVDFLQMLCANNIDKPIGTVVHTGMLNEQGGYENDCSVIRLGEYHFLLLSPTSQSTRNMKWLKTHVPEDNSIFLSDVTSLYTALNVIGPKAKYLLSELSDENFNDFARMTCQEIDVGFVSHIYAMRLTHTGEDGFMIYIPSEYALCVHDMLMEQGKGYGIINAGPWSGEPIYRNGEFCGFVTSAAFGFTLGKQVCLGFVHAPSSEKITVNYIRKATYEIDIATKRFKARPNVYQPTEMGPTVLLYTN</sequence>
<protein>
    <submittedName>
        <fullName evidence="7">Uncharacterized protein</fullName>
    </submittedName>
</protein>
<dbReference type="OrthoDB" id="498204at2759"/>
<dbReference type="EMBL" id="CAJNOM010001765">
    <property type="protein sequence ID" value="CAF1618405.1"/>
    <property type="molecule type" value="Genomic_DNA"/>
</dbReference>
<dbReference type="InterPro" id="IPR013977">
    <property type="entry name" value="GcvT_C"/>
</dbReference>
<dbReference type="Gene3D" id="3.30.1360.120">
    <property type="entry name" value="Probable tRNA modification gtpase trme, domain 1"/>
    <property type="match status" value="1"/>
</dbReference>
<evidence type="ECO:0000313" key="6">
    <source>
        <dbReference type="EMBL" id="CAF1618360.1"/>
    </source>
</evidence>
<organism evidence="7 8">
    <name type="scientific">Adineta steineri</name>
    <dbReference type="NCBI Taxonomy" id="433720"/>
    <lineage>
        <taxon>Eukaryota</taxon>
        <taxon>Metazoa</taxon>
        <taxon>Spiralia</taxon>
        <taxon>Gnathifera</taxon>
        <taxon>Rotifera</taxon>
        <taxon>Eurotatoria</taxon>
        <taxon>Bdelloidea</taxon>
        <taxon>Adinetida</taxon>
        <taxon>Adinetidae</taxon>
        <taxon>Adineta</taxon>
    </lineage>
</organism>
<dbReference type="Pfam" id="PF08669">
    <property type="entry name" value="GCV_T_C"/>
    <property type="match status" value="1"/>
</dbReference>
<evidence type="ECO:0000313" key="5">
    <source>
        <dbReference type="EMBL" id="CAF1413658.1"/>
    </source>
</evidence>
<dbReference type="Pfam" id="PF01571">
    <property type="entry name" value="GCV_T"/>
    <property type="match status" value="1"/>
</dbReference>
<evidence type="ECO:0000313" key="4">
    <source>
        <dbReference type="EMBL" id="CAF1413613.1"/>
    </source>
</evidence>
<keyword evidence="8" id="KW-1185">Reference proteome</keyword>
<dbReference type="Gene3D" id="3.30.70.1400">
    <property type="entry name" value="Aminomethyltransferase beta-barrel domains"/>
    <property type="match status" value="1"/>
</dbReference>
<evidence type="ECO:0000259" key="3">
    <source>
        <dbReference type="Pfam" id="PF08669"/>
    </source>
</evidence>
<dbReference type="Proteomes" id="UP000663877">
    <property type="component" value="Unassembled WGS sequence"/>
</dbReference>
<evidence type="ECO:0000256" key="1">
    <source>
        <dbReference type="ARBA" id="ARBA00008609"/>
    </source>
</evidence>
<dbReference type="EMBL" id="CAJNOM010001763">
    <property type="protein sequence ID" value="CAF1618360.1"/>
    <property type="molecule type" value="Genomic_DNA"/>
</dbReference>
<dbReference type="Gene3D" id="3.50.50.60">
    <property type="entry name" value="FAD/NAD(P)-binding domain"/>
    <property type="match status" value="2"/>
</dbReference>
<dbReference type="SUPFAM" id="SSF101790">
    <property type="entry name" value="Aminomethyltransferase beta-barrel domain"/>
    <property type="match status" value="1"/>
</dbReference>
<dbReference type="InterPro" id="IPR029043">
    <property type="entry name" value="GcvT/YgfZ_C"/>
</dbReference>
<feature type="domain" description="Aminomethyltransferase C-terminal" evidence="3">
    <location>
        <begin position="431"/>
        <end position="496"/>
    </location>
</feature>
<dbReference type="AlphaFoldDB" id="A0A816C507"/>
<dbReference type="PANTHER" id="PTHR43757">
    <property type="entry name" value="AMINOMETHYLTRANSFERASE"/>
    <property type="match status" value="1"/>
</dbReference>
<dbReference type="InterPro" id="IPR006222">
    <property type="entry name" value="GCVT_N"/>
</dbReference>
<accession>A0A816C507</accession>
<dbReference type="InterPro" id="IPR027266">
    <property type="entry name" value="TrmE/GcvT-like"/>
</dbReference>
<dbReference type="InterPro" id="IPR036188">
    <property type="entry name" value="FAD/NAD-bd_sf"/>
</dbReference>
<proteinExistence type="inferred from homology"/>
<dbReference type="GO" id="GO:0005739">
    <property type="term" value="C:mitochondrion"/>
    <property type="evidence" value="ECO:0007669"/>
    <property type="project" value="TreeGrafter"/>
</dbReference>
<dbReference type="EMBL" id="CAJNOI010001439">
    <property type="protein sequence ID" value="CAF1413658.1"/>
    <property type="molecule type" value="Genomic_DNA"/>
</dbReference>
<dbReference type="PANTHER" id="PTHR43757:SF15">
    <property type="entry name" value="PYRUVATE DEHYDROGENASE PHOSPHATASE REGULATORY SUBUNIT, MITOCHONDRIAL-LIKE"/>
    <property type="match status" value="1"/>
</dbReference>
<dbReference type="Gene3D" id="2.40.30.110">
    <property type="entry name" value="Aminomethyltransferase beta-barrel domains"/>
    <property type="match status" value="1"/>
</dbReference>
<evidence type="ECO:0000313" key="7">
    <source>
        <dbReference type="EMBL" id="CAF1618405.1"/>
    </source>
</evidence>
<dbReference type="SUPFAM" id="SSF103025">
    <property type="entry name" value="Folate-binding domain"/>
    <property type="match status" value="1"/>
</dbReference>